<sequence>MARDFLAIPRTSVPIEREFSVWFESSLKPTQTEPIATLTPEQQHADKGESDQILTMLVTCKTENNNHNNKFVIQSNHCRQF</sequence>
<protein>
    <submittedName>
        <fullName evidence="1">Uncharacterized protein</fullName>
    </submittedName>
</protein>
<accession>T1J623</accession>
<dbReference type="AlphaFoldDB" id="T1J623"/>
<proteinExistence type="predicted"/>
<evidence type="ECO:0000313" key="1">
    <source>
        <dbReference type="EnsemblMetazoa" id="SMAR009087-PA"/>
    </source>
</evidence>
<dbReference type="EMBL" id="JH431870">
    <property type="status" value="NOT_ANNOTATED_CDS"/>
    <property type="molecule type" value="Genomic_DNA"/>
</dbReference>
<reference evidence="1" key="2">
    <citation type="submission" date="2015-02" db="UniProtKB">
        <authorList>
            <consortium name="EnsemblMetazoa"/>
        </authorList>
    </citation>
    <scope>IDENTIFICATION</scope>
</reference>
<dbReference type="Proteomes" id="UP000014500">
    <property type="component" value="Unassembled WGS sequence"/>
</dbReference>
<name>T1J623_STRMM</name>
<evidence type="ECO:0000313" key="2">
    <source>
        <dbReference type="Proteomes" id="UP000014500"/>
    </source>
</evidence>
<keyword evidence="2" id="KW-1185">Reference proteome</keyword>
<dbReference type="HOGENOM" id="CLU_2576900_0_0_1"/>
<reference evidence="2" key="1">
    <citation type="submission" date="2011-05" db="EMBL/GenBank/DDBJ databases">
        <authorList>
            <person name="Richards S.R."/>
            <person name="Qu J."/>
            <person name="Jiang H."/>
            <person name="Jhangiani S.N."/>
            <person name="Agravi P."/>
            <person name="Goodspeed R."/>
            <person name="Gross S."/>
            <person name="Mandapat C."/>
            <person name="Jackson L."/>
            <person name="Mathew T."/>
            <person name="Pu L."/>
            <person name="Thornton R."/>
            <person name="Saada N."/>
            <person name="Wilczek-Boney K.B."/>
            <person name="Lee S."/>
            <person name="Kovar C."/>
            <person name="Wu Y."/>
            <person name="Scherer S.E."/>
            <person name="Worley K.C."/>
            <person name="Muzny D.M."/>
            <person name="Gibbs R."/>
        </authorList>
    </citation>
    <scope>NUCLEOTIDE SEQUENCE</scope>
    <source>
        <strain evidence="2">Brora</strain>
    </source>
</reference>
<organism evidence="1 2">
    <name type="scientific">Strigamia maritima</name>
    <name type="common">European centipede</name>
    <name type="synonym">Geophilus maritimus</name>
    <dbReference type="NCBI Taxonomy" id="126957"/>
    <lineage>
        <taxon>Eukaryota</taxon>
        <taxon>Metazoa</taxon>
        <taxon>Ecdysozoa</taxon>
        <taxon>Arthropoda</taxon>
        <taxon>Myriapoda</taxon>
        <taxon>Chilopoda</taxon>
        <taxon>Pleurostigmophora</taxon>
        <taxon>Geophilomorpha</taxon>
        <taxon>Linotaeniidae</taxon>
        <taxon>Strigamia</taxon>
    </lineage>
</organism>
<dbReference type="EnsemblMetazoa" id="SMAR009087-RA">
    <property type="protein sequence ID" value="SMAR009087-PA"/>
    <property type="gene ID" value="SMAR009087"/>
</dbReference>